<keyword evidence="2" id="KW-1185">Reference proteome</keyword>
<dbReference type="OrthoDB" id="7922841at2"/>
<proteinExistence type="predicted"/>
<protein>
    <submittedName>
        <fullName evidence="1">Uncharacterized protein</fullName>
    </submittedName>
</protein>
<organism evidence="1 2">
    <name type="scientific">Bartonella apis</name>
    <dbReference type="NCBI Taxonomy" id="1686310"/>
    <lineage>
        <taxon>Bacteria</taxon>
        <taxon>Pseudomonadati</taxon>
        <taxon>Pseudomonadota</taxon>
        <taxon>Alphaproteobacteria</taxon>
        <taxon>Hyphomicrobiales</taxon>
        <taxon>Bartonellaceae</taxon>
        <taxon>Bartonella</taxon>
    </lineage>
</organism>
<name>A0A1R0F6Q7_9HYPH</name>
<dbReference type="RefSeq" id="WP_075870510.1">
    <property type="nucleotide sequence ID" value="NZ_CALYQA010000008.1"/>
</dbReference>
<dbReference type="GeneID" id="92992726"/>
<dbReference type="EMBL" id="LXYT01000003">
    <property type="protein sequence ID" value="OLY42654.1"/>
    <property type="molecule type" value="Genomic_DNA"/>
</dbReference>
<comment type="caution">
    <text evidence="1">The sequence shown here is derived from an EMBL/GenBank/DDBJ whole genome shotgun (WGS) entry which is preliminary data.</text>
</comment>
<dbReference type="AlphaFoldDB" id="A0A1R0F6Q7"/>
<reference evidence="1 2" key="1">
    <citation type="submission" date="2016-12" db="EMBL/GenBank/DDBJ databases">
        <title>Comparative genomics of Bartonella apis.</title>
        <authorList>
            <person name="Engel P."/>
        </authorList>
    </citation>
    <scope>NUCLEOTIDE SEQUENCE [LARGE SCALE GENOMIC DNA]</scope>
    <source>
        <strain evidence="1 2">PEB0149</strain>
    </source>
</reference>
<dbReference type="Proteomes" id="UP000187344">
    <property type="component" value="Unassembled WGS sequence"/>
</dbReference>
<gene>
    <name evidence="1" type="ORF">PEB0149_000600</name>
</gene>
<accession>A0A1R0F6Q7</accession>
<sequence>MRRILPVIVGFSIVFCGLIPADARSATDAEVKMLSDATNNYATALQTSNFDAVLNAIPPRIIQTLAAQSKVDQEQFRQIMVSQMKQLAQTYKVDKITISQSKKSAGEFEDGTPYYIIPTDFVITTINGNNKNQVKGELVAILDNNQWYFVRGDDATTISTMSAAFPGFEKIKLSAPEVKPIK</sequence>
<evidence type="ECO:0000313" key="2">
    <source>
        <dbReference type="Proteomes" id="UP000187344"/>
    </source>
</evidence>
<evidence type="ECO:0000313" key="1">
    <source>
        <dbReference type="EMBL" id="OLY42654.1"/>
    </source>
</evidence>